<dbReference type="GO" id="GO:0003677">
    <property type="term" value="F:DNA binding"/>
    <property type="evidence" value="ECO:0007669"/>
    <property type="project" value="InterPro"/>
</dbReference>
<dbReference type="InterPro" id="IPR011034">
    <property type="entry name" value="Formyl_transferase-like_C_sf"/>
</dbReference>
<protein>
    <recommendedName>
        <fullName evidence="5">Putative 3-methyladenine DNA glycosylase</fullName>
        <ecNumber evidence="5">3.2.2.-</ecNumber>
    </recommendedName>
</protein>
<evidence type="ECO:0000256" key="1">
    <source>
        <dbReference type="ARBA" id="ARBA00009232"/>
    </source>
</evidence>
<dbReference type="GO" id="GO:0003905">
    <property type="term" value="F:alkylbase DNA N-glycosylase activity"/>
    <property type="evidence" value="ECO:0007669"/>
    <property type="project" value="InterPro"/>
</dbReference>
<keyword evidence="7" id="KW-0326">Glycosidase</keyword>
<evidence type="ECO:0000256" key="5">
    <source>
        <dbReference type="HAMAP-Rule" id="MF_00527"/>
    </source>
</evidence>
<dbReference type="KEGG" id="celz:E5225_10005"/>
<evidence type="ECO:0000256" key="6">
    <source>
        <dbReference type="SAM" id="MobiDB-lite"/>
    </source>
</evidence>
<dbReference type="EMBL" id="CP039291">
    <property type="protein sequence ID" value="QCB93844.1"/>
    <property type="molecule type" value="Genomic_DNA"/>
</dbReference>
<evidence type="ECO:0000256" key="2">
    <source>
        <dbReference type="ARBA" id="ARBA00022763"/>
    </source>
</evidence>
<evidence type="ECO:0000256" key="3">
    <source>
        <dbReference type="ARBA" id="ARBA00022801"/>
    </source>
</evidence>
<dbReference type="SUPFAM" id="SSF50486">
    <property type="entry name" value="FMT C-terminal domain-like"/>
    <property type="match status" value="1"/>
</dbReference>
<proteinExistence type="inferred from homology"/>
<dbReference type="NCBIfam" id="TIGR00567">
    <property type="entry name" value="3mg"/>
    <property type="match status" value="1"/>
</dbReference>
<keyword evidence="2 5" id="KW-0227">DNA damage</keyword>
<evidence type="ECO:0000313" key="7">
    <source>
        <dbReference type="EMBL" id="QCB93844.1"/>
    </source>
</evidence>
<organism evidence="7 8">
    <name type="scientific">Cellulomonas shaoxiangyii</name>
    <dbReference type="NCBI Taxonomy" id="2566013"/>
    <lineage>
        <taxon>Bacteria</taxon>
        <taxon>Bacillati</taxon>
        <taxon>Actinomycetota</taxon>
        <taxon>Actinomycetes</taxon>
        <taxon>Micrococcales</taxon>
        <taxon>Cellulomonadaceae</taxon>
        <taxon>Cellulomonas</taxon>
    </lineage>
</organism>
<dbReference type="InterPro" id="IPR003180">
    <property type="entry name" value="MPG"/>
</dbReference>
<dbReference type="GO" id="GO:0006284">
    <property type="term" value="P:base-excision repair"/>
    <property type="evidence" value="ECO:0007669"/>
    <property type="project" value="InterPro"/>
</dbReference>
<dbReference type="NCBIfam" id="NF002003">
    <property type="entry name" value="PRK00802.1-3"/>
    <property type="match status" value="1"/>
</dbReference>
<dbReference type="PANTHER" id="PTHR10429:SF0">
    <property type="entry name" value="DNA-3-METHYLADENINE GLYCOSYLASE"/>
    <property type="match status" value="1"/>
</dbReference>
<evidence type="ECO:0000313" key="8">
    <source>
        <dbReference type="Proteomes" id="UP000296469"/>
    </source>
</evidence>
<dbReference type="Gene3D" id="3.10.300.10">
    <property type="entry name" value="Methylpurine-DNA glycosylase (MPG)"/>
    <property type="match status" value="1"/>
</dbReference>
<dbReference type="PANTHER" id="PTHR10429">
    <property type="entry name" value="DNA-3-METHYLADENINE GLYCOSYLASE"/>
    <property type="match status" value="1"/>
</dbReference>
<dbReference type="RefSeq" id="WP_135973753.1">
    <property type="nucleotide sequence ID" value="NZ_CP039291.1"/>
</dbReference>
<dbReference type="Pfam" id="PF02245">
    <property type="entry name" value="Pur_DNA_glyco"/>
    <property type="match status" value="1"/>
</dbReference>
<dbReference type="OrthoDB" id="9794313at2"/>
<name>A0A4P7SLY5_9CELL</name>
<reference evidence="7 8" key="1">
    <citation type="submission" date="2019-04" db="EMBL/GenBank/DDBJ databases">
        <title>Isolation and identification of Cellulomonas shaoxiangyii sp. Nov. isolated from feces of the Tibetan antelopes (Pantholops hodgsonii) in the Qinghai-Tibet plateau of China.</title>
        <authorList>
            <person name="Tian Z."/>
        </authorList>
    </citation>
    <scope>NUCLEOTIDE SEQUENCE [LARGE SCALE GENOMIC DNA]</scope>
    <source>
        <strain evidence="7 8">Z28</strain>
    </source>
</reference>
<evidence type="ECO:0000256" key="4">
    <source>
        <dbReference type="ARBA" id="ARBA00023204"/>
    </source>
</evidence>
<dbReference type="HAMAP" id="MF_00527">
    <property type="entry name" value="3MGH"/>
    <property type="match status" value="1"/>
</dbReference>
<dbReference type="CDD" id="cd00540">
    <property type="entry name" value="AAG"/>
    <property type="match status" value="1"/>
</dbReference>
<keyword evidence="8" id="KW-1185">Reference proteome</keyword>
<keyword evidence="4 5" id="KW-0234">DNA repair</keyword>
<feature type="region of interest" description="Disordered" evidence="6">
    <location>
        <begin position="226"/>
        <end position="245"/>
    </location>
</feature>
<accession>A0A4P7SLY5</accession>
<dbReference type="EC" id="3.2.2.-" evidence="5"/>
<dbReference type="Proteomes" id="UP000296469">
    <property type="component" value="Chromosome"/>
</dbReference>
<sequence length="245" mass="25405">MTTVAPGTGPGDAPPPGGVLGLGPVPARTWFARDVLQVARDLLGGYVTTRSPEGTVTVRLTELEAYGGEDDPGSHAHRGRTGRNAAMFAEPGRLYVYRHMGLHHCVNVVTQPAGRASAVLLRAGEVVEGADVAWARRARSGVVDSARQLARGPARLAVCLGLDLAANGCDVTEPSGPVVVRRRDAGTVLPAVVTGPRVGVSGPGGDASAHPWRLWLTGERTVSAYRPAYRSPTSPDAPRGATTSA</sequence>
<comment type="similarity">
    <text evidence="1 5">Belongs to the DNA glycosylase MPG family.</text>
</comment>
<dbReference type="InterPro" id="IPR036995">
    <property type="entry name" value="MPG_sf"/>
</dbReference>
<keyword evidence="3 5" id="KW-0378">Hydrolase</keyword>
<dbReference type="AlphaFoldDB" id="A0A4P7SLY5"/>
<gene>
    <name evidence="7" type="ORF">E5225_10005</name>
</gene>